<organism evidence="5 6">
    <name type="scientific">Svornostia abyssi</name>
    <dbReference type="NCBI Taxonomy" id="2898438"/>
    <lineage>
        <taxon>Bacteria</taxon>
        <taxon>Bacillati</taxon>
        <taxon>Actinomycetota</taxon>
        <taxon>Thermoleophilia</taxon>
        <taxon>Solirubrobacterales</taxon>
        <taxon>Baekduiaceae</taxon>
        <taxon>Svornostia</taxon>
    </lineage>
</organism>
<name>A0ABY5PP62_9ACTN</name>
<evidence type="ECO:0000313" key="6">
    <source>
        <dbReference type="Proteomes" id="UP001058860"/>
    </source>
</evidence>
<dbReference type="InterPro" id="IPR012533">
    <property type="entry name" value="YcnI-copper_dom"/>
</dbReference>
<evidence type="ECO:0000256" key="3">
    <source>
        <dbReference type="SAM" id="SignalP"/>
    </source>
</evidence>
<keyword evidence="2" id="KW-0812">Transmembrane</keyword>
<reference evidence="6" key="1">
    <citation type="submission" date="2021-11" db="EMBL/GenBank/DDBJ databases">
        <title>Cultivation dependent microbiological survey of springs from the worlds oldest radium mine currently devoted to the extraction of radon-saturated water.</title>
        <authorList>
            <person name="Kapinusova G."/>
            <person name="Smrhova T."/>
            <person name="Strejcek M."/>
            <person name="Suman J."/>
            <person name="Jani K."/>
            <person name="Pajer P."/>
            <person name="Uhlik O."/>
        </authorList>
    </citation>
    <scope>NUCLEOTIDE SEQUENCE [LARGE SCALE GENOMIC DNA]</scope>
    <source>
        <strain evidence="6">J379</strain>
    </source>
</reference>
<dbReference type="Proteomes" id="UP001058860">
    <property type="component" value="Chromosome"/>
</dbReference>
<dbReference type="Pfam" id="PF07987">
    <property type="entry name" value="DUF1775"/>
    <property type="match status" value="1"/>
</dbReference>
<dbReference type="RefSeq" id="WP_353866541.1">
    <property type="nucleotide sequence ID" value="NZ_CP088295.1"/>
</dbReference>
<evidence type="ECO:0000256" key="2">
    <source>
        <dbReference type="SAM" id="Phobius"/>
    </source>
</evidence>
<dbReference type="Gene3D" id="2.60.40.2230">
    <property type="entry name" value="Uncharacterised protein YcnI-like PF07987, DUF1775"/>
    <property type="match status" value="1"/>
</dbReference>
<feature type="signal peptide" evidence="3">
    <location>
        <begin position="1"/>
        <end position="19"/>
    </location>
</feature>
<keyword evidence="2" id="KW-0472">Membrane</keyword>
<feature type="domain" description="YncI copper-binding" evidence="4">
    <location>
        <begin position="26"/>
        <end position="145"/>
    </location>
</feature>
<evidence type="ECO:0000256" key="1">
    <source>
        <dbReference type="SAM" id="MobiDB-lite"/>
    </source>
</evidence>
<dbReference type="InterPro" id="IPR038507">
    <property type="entry name" value="YcnI-like_sf"/>
</dbReference>
<proteinExistence type="predicted"/>
<sequence length="214" mass="22171">MRRRLTAALAATAAGVALAAAPAAAHVQVRPAEAAPGDPVLWTVLVPNEQDVATTRVELAIPDGVLPFAYEPLPGWTRRVTKNPDQSTRSVVWTGRLEPEEVLSTQFLATTPDAEGSISWKAIQTYADGKKVRWIGGPDTEEPAAVTQITASAPRENAGGEAAAAEATPAGAAEQEQEQEDEGGDGLAIAALAVGLLALVVSGVALLRARGRRG</sequence>
<keyword evidence="2" id="KW-1133">Transmembrane helix</keyword>
<evidence type="ECO:0000313" key="5">
    <source>
        <dbReference type="EMBL" id="UUY06112.1"/>
    </source>
</evidence>
<dbReference type="EMBL" id="CP088295">
    <property type="protein sequence ID" value="UUY06112.1"/>
    <property type="molecule type" value="Genomic_DNA"/>
</dbReference>
<feature type="chain" id="PRO_5045386233" evidence="3">
    <location>
        <begin position="20"/>
        <end position="214"/>
    </location>
</feature>
<evidence type="ECO:0000259" key="4">
    <source>
        <dbReference type="Pfam" id="PF07987"/>
    </source>
</evidence>
<accession>A0ABY5PP62</accession>
<feature type="region of interest" description="Disordered" evidence="1">
    <location>
        <begin position="152"/>
        <end position="183"/>
    </location>
</feature>
<feature type="transmembrane region" description="Helical" evidence="2">
    <location>
        <begin position="187"/>
        <end position="207"/>
    </location>
</feature>
<gene>
    <name evidence="5" type="ORF">LRS13_11535</name>
</gene>
<keyword evidence="3" id="KW-0732">Signal</keyword>
<protein>
    <submittedName>
        <fullName evidence="5">DUF1775 domain-containing protein</fullName>
    </submittedName>
</protein>
<keyword evidence="6" id="KW-1185">Reference proteome</keyword>
<feature type="compositionally biased region" description="Low complexity" evidence="1">
    <location>
        <begin position="156"/>
        <end position="174"/>
    </location>
</feature>